<protein>
    <recommendedName>
        <fullName evidence="2">Glycosyltransferase</fullName>
    </recommendedName>
</protein>
<evidence type="ECO:0000313" key="1">
    <source>
        <dbReference type="EMBL" id="QHU00133.1"/>
    </source>
</evidence>
<name>A0A6C0J497_9ZZZZ</name>
<dbReference type="EMBL" id="MN740323">
    <property type="protein sequence ID" value="QHU00133.1"/>
    <property type="molecule type" value="Genomic_DNA"/>
</dbReference>
<accession>A0A6C0J497</accession>
<sequence length="236" mass="28172">MKITFGILTNHCNYIKNTIDSIYKQNIPKEDYEIIICTRYKLNLPKYNCNIILNKIHLTKSEKRHFILNKSSKDYILFLKDYHTLDYQNSDDNWYQNIKSYDSNVILSKILYNKTNRYYDLCLGDKNKLKLNISNGILLPYHIVNNSELLEKLNIYITGVIFLFKKSSLPNELFQNTYKKITDVEFCNIFFNHIKYKINFSEKNIIHIDTKKKIIKKGKGKKAQKFLNRCRLIDIN</sequence>
<organism evidence="1">
    <name type="scientific">viral metagenome</name>
    <dbReference type="NCBI Taxonomy" id="1070528"/>
    <lineage>
        <taxon>unclassified sequences</taxon>
        <taxon>metagenomes</taxon>
        <taxon>organismal metagenomes</taxon>
    </lineage>
</organism>
<proteinExistence type="predicted"/>
<reference evidence="1" key="1">
    <citation type="journal article" date="2020" name="Nature">
        <title>Giant virus diversity and host interactions through global metagenomics.</title>
        <authorList>
            <person name="Schulz F."/>
            <person name="Roux S."/>
            <person name="Paez-Espino D."/>
            <person name="Jungbluth S."/>
            <person name="Walsh D.A."/>
            <person name="Denef V.J."/>
            <person name="McMahon K.D."/>
            <person name="Konstantinidis K.T."/>
            <person name="Eloe-Fadrosh E.A."/>
            <person name="Kyrpides N.C."/>
            <person name="Woyke T."/>
        </authorList>
    </citation>
    <scope>NUCLEOTIDE SEQUENCE</scope>
    <source>
        <strain evidence="1">GVMAG-M-3300025860-12</strain>
    </source>
</reference>
<evidence type="ECO:0008006" key="2">
    <source>
        <dbReference type="Google" id="ProtNLM"/>
    </source>
</evidence>
<dbReference type="AlphaFoldDB" id="A0A6C0J497"/>
<dbReference type="InterPro" id="IPR029044">
    <property type="entry name" value="Nucleotide-diphossugar_trans"/>
</dbReference>
<dbReference type="CDD" id="cd00761">
    <property type="entry name" value="Glyco_tranf_GTA_type"/>
    <property type="match status" value="1"/>
</dbReference>
<dbReference type="SUPFAM" id="SSF53448">
    <property type="entry name" value="Nucleotide-diphospho-sugar transferases"/>
    <property type="match status" value="1"/>
</dbReference>